<evidence type="ECO:0000256" key="9">
    <source>
        <dbReference type="ARBA" id="ARBA00023224"/>
    </source>
</evidence>
<keyword evidence="5" id="KW-0297">G-protein coupled receptor</keyword>
<comment type="subcellular location">
    <subcellularLocation>
        <location evidence="1">Cell membrane</location>
        <topology evidence="1">Multi-pass membrane protein</topology>
    </subcellularLocation>
</comment>
<protein>
    <recommendedName>
        <fullName evidence="11">G-protein coupled receptors family 1 profile domain-containing protein</fullName>
    </recommendedName>
</protein>
<evidence type="ECO:0000256" key="1">
    <source>
        <dbReference type="ARBA" id="ARBA00004651"/>
    </source>
</evidence>
<dbReference type="GO" id="GO:0004930">
    <property type="term" value="F:G protein-coupled receptor activity"/>
    <property type="evidence" value="ECO:0007669"/>
    <property type="project" value="UniProtKB-KW"/>
</dbReference>
<evidence type="ECO:0000313" key="12">
    <source>
        <dbReference type="EMBL" id="CAH3124777.1"/>
    </source>
</evidence>
<feature type="transmembrane region" description="Helical" evidence="10">
    <location>
        <begin position="691"/>
        <end position="711"/>
    </location>
</feature>
<evidence type="ECO:0000259" key="11">
    <source>
        <dbReference type="PROSITE" id="PS50262"/>
    </source>
</evidence>
<dbReference type="PROSITE" id="PS50262">
    <property type="entry name" value="G_PROTEIN_RECEP_F1_2"/>
    <property type="match status" value="3"/>
</dbReference>
<dbReference type="InterPro" id="IPR017452">
    <property type="entry name" value="GPCR_Rhodpsn_7TM"/>
</dbReference>
<reference evidence="12 13" key="1">
    <citation type="submission" date="2022-05" db="EMBL/GenBank/DDBJ databases">
        <authorList>
            <consortium name="Genoscope - CEA"/>
            <person name="William W."/>
        </authorList>
    </citation>
    <scope>NUCLEOTIDE SEQUENCE [LARGE SCALE GENOMIC DNA]</scope>
</reference>
<feature type="transmembrane region" description="Helical" evidence="10">
    <location>
        <begin position="6"/>
        <end position="32"/>
    </location>
</feature>
<dbReference type="PANTHER" id="PTHR24246:SF27">
    <property type="entry name" value="ADENOSINE RECEPTOR, ISOFORM A"/>
    <property type="match status" value="1"/>
</dbReference>
<feature type="transmembrane region" description="Helical" evidence="10">
    <location>
        <begin position="372"/>
        <end position="391"/>
    </location>
</feature>
<feature type="transmembrane region" description="Helical" evidence="10">
    <location>
        <begin position="247"/>
        <end position="267"/>
    </location>
</feature>
<evidence type="ECO:0000256" key="5">
    <source>
        <dbReference type="ARBA" id="ARBA00023040"/>
    </source>
</evidence>
<feature type="domain" description="G-protein coupled receptors family 1 profile" evidence="11">
    <location>
        <begin position="306"/>
        <end position="458"/>
    </location>
</feature>
<gene>
    <name evidence="12" type="ORF">PMEA_00011473</name>
</gene>
<feature type="domain" description="G-protein coupled receptors family 1 profile" evidence="11">
    <location>
        <begin position="470"/>
        <end position="709"/>
    </location>
</feature>
<evidence type="ECO:0000256" key="4">
    <source>
        <dbReference type="ARBA" id="ARBA00022989"/>
    </source>
</evidence>
<evidence type="ECO:0000256" key="3">
    <source>
        <dbReference type="ARBA" id="ARBA00022692"/>
    </source>
</evidence>
<dbReference type="AlphaFoldDB" id="A0AAU9WSX5"/>
<dbReference type="InterPro" id="IPR000276">
    <property type="entry name" value="GPCR_Rhodpsn"/>
</dbReference>
<evidence type="ECO:0000256" key="6">
    <source>
        <dbReference type="ARBA" id="ARBA00023136"/>
    </source>
</evidence>
<keyword evidence="6 10" id="KW-0472">Membrane</keyword>
<dbReference type="Proteomes" id="UP001159428">
    <property type="component" value="Unassembled WGS sequence"/>
</dbReference>
<evidence type="ECO:0000256" key="10">
    <source>
        <dbReference type="SAM" id="Phobius"/>
    </source>
</evidence>
<dbReference type="EMBL" id="CALNXJ010000020">
    <property type="protein sequence ID" value="CAH3124777.1"/>
    <property type="molecule type" value="Genomic_DNA"/>
</dbReference>
<feature type="transmembrane region" description="Helical" evidence="10">
    <location>
        <begin position="491"/>
        <end position="515"/>
    </location>
</feature>
<feature type="transmembrane region" description="Helical" evidence="10">
    <location>
        <begin position="607"/>
        <end position="629"/>
    </location>
</feature>
<dbReference type="CDD" id="cd00637">
    <property type="entry name" value="7tm_classA_rhodopsin-like"/>
    <property type="match status" value="3"/>
</dbReference>
<evidence type="ECO:0000256" key="7">
    <source>
        <dbReference type="ARBA" id="ARBA00023170"/>
    </source>
</evidence>
<feature type="transmembrane region" description="Helical" evidence="10">
    <location>
        <begin position="535"/>
        <end position="555"/>
    </location>
</feature>
<keyword evidence="9" id="KW-0807">Transducer</keyword>
<comment type="caution">
    <text evidence="12">The sequence shown here is derived from an EMBL/GenBank/DDBJ whole genome shotgun (WGS) entry which is preliminary data.</text>
</comment>
<dbReference type="PANTHER" id="PTHR24246">
    <property type="entry name" value="OLFACTORY RECEPTOR AND ADENOSINE RECEPTOR"/>
    <property type="match status" value="1"/>
</dbReference>
<name>A0AAU9WSX5_9CNID</name>
<feature type="non-terminal residue" evidence="12">
    <location>
        <position position="733"/>
    </location>
</feature>
<evidence type="ECO:0000256" key="2">
    <source>
        <dbReference type="ARBA" id="ARBA00022475"/>
    </source>
</evidence>
<keyword evidence="2" id="KW-1003">Cell membrane</keyword>
<keyword evidence="8" id="KW-0325">Glycoprotein</keyword>
<feature type="transmembrane region" description="Helical" evidence="10">
    <location>
        <begin position="658"/>
        <end position="679"/>
    </location>
</feature>
<dbReference type="SUPFAM" id="SSF81321">
    <property type="entry name" value="Family A G protein-coupled receptor-like"/>
    <property type="match status" value="3"/>
</dbReference>
<feature type="transmembrane region" description="Helical" evidence="10">
    <location>
        <begin position="128"/>
        <end position="151"/>
    </location>
</feature>
<feature type="transmembrane region" description="Helical" evidence="10">
    <location>
        <begin position="575"/>
        <end position="601"/>
    </location>
</feature>
<keyword evidence="4 10" id="KW-1133">Transmembrane helix</keyword>
<proteinExistence type="predicted"/>
<feature type="transmembrane region" description="Helical" evidence="10">
    <location>
        <begin position="211"/>
        <end position="232"/>
    </location>
</feature>
<dbReference type="GO" id="GO:0005886">
    <property type="term" value="C:plasma membrane"/>
    <property type="evidence" value="ECO:0007669"/>
    <property type="project" value="UniProtKB-SubCell"/>
</dbReference>
<evidence type="ECO:0000256" key="8">
    <source>
        <dbReference type="ARBA" id="ARBA00023180"/>
    </source>
</evidence>
<keyword evidence="3 10" id="KW-0812">Transmembrane</keyword>
<dbReference type="PRINTS" id="PR00237">
    <property type="entry name" value="GPCRRHODOPSN"/>
</dbReference>
<feature type="transmembrane region" description="Helical" evidence="10">
    <location>
        <begin position="44"/>
        <end position="68"/>
    </location>
</feature>
<dbReference type="Gene3D" id="1.20.1070.10">
    <property type="entry name" value="Rhodopsin 7-helix transmembrane proteins"/>
    <property type="match status" value="3"/>
</dbReference>
<evidence type="ECO:0000313" key="13">
    <source>
        <dbReference type="Proteomes" id="UP001159428"/>
    </source>
</evidence>
<keyword evidence="13" id="KW-1185">Reference proteome</keyword>
<organism evidence="12 13">
    <name type="scientific">Pocillopora meandrina</name>
    <dbReference type="NCBI Taxonomy" id="46732"/>
    <lineage>
        <taxon>Eukaryota</taxon>
        <taxon>Metazoa</taxon>
        <taxon>Cnidaria</taxon>
        <taxon>Anthozoa</taxon>
        <taxon>Hexacorallia</taxon>
        <taxon>Scleractinia</taxon>
        <taxon>Astrocoeniina</taxon>
        <taxon>Pocilloporidae</taxon>
        <taxon>Pocillopora</taxon>
    </lineage>
</organism>
<feature type="transmembrane region" description="Helical" evidence="10">
    <location>
        <begin position="411"/>
        <end position="433"/>
    </location>
</feature>
<feature type="transmembrane region" description="Helical" evidence="10">
    <location>
        <begin position="88"/>
        <end position="108"/>
    </location>
</feature>
<feature type="transmembrane region" description="Helical" evidence="10">
    <location>
        <begin position="157"/>
        <end position="180"/>
    </location>
</feature>
<sequence>MPDTSVVVIHGIIFIESLVIFLGNTFTVFVFWKNRNKLKRTSFLLINLAVADLLVGLSQMITTGGFYIPHYILTNSTLGDDVLKKWILAVPSLCVPYASLFFLVLISLERAYALIWPLRHRVASFRGYIYSAIFVWAAATTLGALTLLIVKFKFLNLAHWVAALACIAALSLTAVCACYVKIRARLSSNARATVANTDNTLEQNRKLSRTLFIVLGASLVCWGSSSIAYFIFNLCSRCYSRLLIESFYIFHLGNSLVNPIIYSFKFPMFRKVLKRMRLKVTSKQYRSFVVVIYCMILFESLIIFLANTFTVFVFWKNRNKLKRTSFLLINLAVADLLVGLSQMITTGGIYIPRYTHTKSTLSDDILKKWILAVPYLCLPYASLFFLVLISLERAYALIWPLRHRIASFRGYIYSAIFVWAAATTLGALTLLIVKFKFLNLAHWMAAIAMANATFVIHCIILFESLLIFSGNSFTIFVFWKNPSKLKRTSFLLINLAVADLLVGLSQMIITGGFYIPDSFQTNITSVEDTLKHSLLGGYQLSLPFASVFFLVLISLERAYALIWPLRHRVASIRGYIYSAFFVWGAAIALQIGNLLMLFFYYSEIDQWMIAVWSIAALSLIVICACYVAIRAKLSSSRLVSVASKDNSLEQNKKLSRTLFIVIGASLVCWGSSSVAHFIFHQCFRCFPEPVLYSFYIFHLGNSLVNPVIYSFRFPMFRENLRKMLLLKTSKRFR</sequence>
<feature type="transmembrane region" description="Helical" evidence="10">
    <location>
        <begin position="288"/>
        <end position="315"/>
    </location>
</feature>
<dbReference type="Pfam" id="PF00001">
    <property type="entry name" value="7tm_1"/>
    <property type="match status" value="3"/>
</dbReference>
<keyword evidence="7" id="KW-0675">Receptor</keyword>
<feature type="domain" description="G-protein coupled receptors family 1 profile" evidence="11">
    <location>
        <begin position="23"/>
        <end position="262"/>
    </location>
</feature>
<accession>A0AAU9WSX5</accession>